<dbReference type="Gene3D" id="1.10.260.40">
    <property type="entry name" value="lambda repressor-like DNA-binding domains"/>
    <property type="match status" value="1"/>
</dbReference>
<evidence type="ECO:0000313" key="2">
    <source>
        <dbReference type="EMBL" id="MPN50820.1"/>
    </source>
</evidence>
<evidence type="ECO:0000256" key="1">
    <source>
        <dbReference type="SAM" id="MobiDB-lite"/>
    </source>
</evidence>
<dbReference type="InterPro" id="IPR001387">
    <property type="entry name" value="Cro/C1-type_HTH"/>
</dbReference>
<organism evidence="2">
    <name type="scientific">bioreactor metagenome</name>
    <dbReference type="NCBI Taxonomy" id="1076179"/>
    <lineage>
        <taxon>unclassified sequences</taxon>
        <taxon>metagenomes</taxon>
        <taxon>ecological metagenomes</taxon>
    </lineage>
</organism>
<feature type="region of interest" description="Disordered" evidence="1">
    <location>
        <begin position="61"/>
        <end position="84"/>
    </location>
</feature>
<sequence>MIGADDIAKLRKKWKLSRKTFGELFGVSCEEIKDWERGKNAPALKTTEQIVQIRAMSKKERNTLVKSLSPEPAEETKETAPVQK</sequence>
<dbReference type="SUPFAM" id="SSF47413">
    <property type="entry name" value="lambda repressor-like DNA-binding domains"/>
    <property type="match status" value="1"/>
</dbReference>
<dbReference type="CDD" id="cd00093">
    <property type="entry name" value="HTH_XRE"/>
    <property type="match status" value="1"/>
</dbReference>
<dbReference type="AlphaFoldDB" id="A0A645II77"/>
<evidence type="ECO:0008006" key="3">
    <source>
        <dbReference type="Google" id="ProtNLM"/>
    </source>
</evidence>
<accession>A0A645II77</accession>
<dbReference type="EMBL" id="VSSQ01115333">
    <property type="protein sequence ID" value="MPN50820.1"/>
    <property type="molecule type" value="Genomic_DNA"/>
</dbReference>
<proteinExistence type="predicted"/>
<dbReference type="GO" id="GO:0003677">
    <property type="term" value="F:DNA binding"/>
    <property type="evidence" value="ECO:0007669"/>
    <property type="project" value="InterPro"/>
</dbReference>
<protein>
    <recommendedName>
        <fullName evidence="3">HTH cro/C1-type domain-containing protein</fullName>
    </recommendedName>
</protein>
<gene>
    <name evidence="2" type="ORF">SDC9_198459</name>
</gene>
<reference evidence="2" key="1">
    <citation type="submission" date="2019-08" db="EMBL/GenBank/DDBJ databases">
        <authorList>
            <person name="Kucharzyk K."/>
            <person name="Murdoch R.W."/>
            <person name="Higgins S."/>
            <person name="Loffler F."/>
        </authorList>
    </citation>
    <scope>NUCLEOTIDE SEQUENCE</scope>
</reference>
<comment type="caution">
    <text evidence="2">The sequence shown here is derived from an EMBL/GenBank/DDBJ whole genome shotgun (WGS) entry which is preliminary data.</text>
</comment>
<name>A0A645II77_9ZZZZ</name>
<dbReference type="InterPro" id="IPR010982">
    <property type="entry name" value="Lambda_DNA-bd_dom_sf"/>
</dbReference>